<accession>A0A8S5QKM1</accession>
<name>A0A8S5QKM1_9CAUD</name>
<dbReference type="EMBL" id="BK015679">
    <property type="protein sequence ID" value="DAE19616.1"/>
    <property type="molecule type" value="Genomic_DNA"/>
</dbReference>
<sequence>MDAIAIVAMLVIAFLVGHTIGATSNKKKRKPADEAPDIEQNDRKWEINEDRLKKLRAEITQSLKEKGVHRFDSKTDKGYEGLRLNDGELYELLKHFLRKGYFVERHTDRFINLNNYFKVSKHRGSYSEIWGVTEADLEHVL</sequence>
<reference evidence="1" key="1">
    <citation type="journal article" date="2021" name="Proc. Natl. Acad. Sci. U.S.A.">
        <title>A Catalog of Tens of Thousands of Viruses from Human Metagenomes Reveals Hidden Associations with Chronic Diseases.</title>
        <authorList>
            <person name="Tisza M.J."/>
            <person name="Buck C.B."/>
        </authorList>
    </citation>
    <scope>NUCLEOTIDE SEQUENCE</scope>
    <source>
        <strain evidence="1">Ct33S22</strain>
    </source>
</reference>
<protein>
    <submittedName>
        <fullName evidence="1">Uncharacterized protein</fullName>
    </submittedName>
</protein>
<evidence type="ECO:0000313" key="1">
    <source>
        <dbReference type="EMBL" id="DAE19616.1"/>
    </source>
</evidence>
<proteinExistence type="predicted"/>
<organism evidence="1">
    <name type="scientific">Siphoviridae sp. ct33S22</name>
    <dbReference type="NCBI Taxonomy" id="2826279"/>
    <lineage>
        <taxon>Viruses</taxon>
        <taxon>Duplodnaviria</taxon>
        <taxon>Heunggongvirae</taxon>
        <taxon>Uroviricota</taxon>
        <taxon>Caudoviricetes</taxon>
    </lineage>
</organism>